<accession>A0AAV5VJZ9</accession>
<dbReference type="AlphaFoldDB" id="A0AAV5VJZ9"/>
<feature type="non-terminal residue" evidence="1">
    <location>
        <position position="110"/>
    </location>
</feature>
<feature type="non-terminal residue" evidence="1">
    <location>
        <position position="1"/>
    </location>
</feature>
<name>A0AAV5VJZ9_9BILA</name>
<keyword evidence="2" id="KW-1185">Reference proteome</keyword>
<dbReference type="Proteomes" id="UP001432322">
    <property type="component" value="Unassembled WGS sequence"/>
</dbReference>
<dbReference type="EMBL" id="BTSY01000003">
    <property type="protein sequence ID" value="GMT20062.1"/>
    <property type="molecule type" value="Genomic_DNA"/>
</dbReference>
<proteinExistence type="predicted"/>
<sequence length="110" mass="12475">GKGESAERCQVFLLLVCNVRGQDQFSRESLRPVVDEARLQLLKLLHGPHGLPLRESDIAGTGARERRTTVVTVAEPSRCLSNGDQEQHSDAQPEHVSFYVWRRKSEPDYY</sequence>
<evidence type="ECO:0000313" key="1">
    <source>
        <dbReference type="EMBL" id="GMT20062.1"/>
    </source>
</evidence>
<reference evidence="1" key="1">
    <citation type="submission" date="2023-10" db="EMBL/GenBank/DDBJ databases">
        <title>Genome assembly of Pristionchus species.</title>
        <authorList>
            <person name="Yoshida K."/>
            <person name="Sommer R.J."/>
        </authorList>
    </citation>
    <scope>NUCLEOTIDE SEQUENCE</scope>
    <source>
        <strain evidence="1">RS5133</strain>
    </source>
</reference>
<evidence type="ECO:0000313" key="2">
    <source>
        <dbReference type="Proteomes" id="UP001432322"/>
    </source>
</evidence>
<gene>
    <name evidence="1" type="ORF">PFISCL1PPCAC_11359</name>
</gene>
<protein>
    <submittedName>
        <fullName evidence="1">Uncharacterized protein</fullName>
    </submittedName>
</protein>
<organism evidence="1 2">
    <name type="scientific">Pristionchus fissidentatus</name>
    <dbReference type="NCBI Taxonomy" id="1538716"/>
    <lineage>
        <taxon>Eukaryota</taxon>
        <taxon>Metazoa</taxon>
        <taxon>Ecdysozoa</taxon>
        <taxon>Nematoda</taxon>
        <taxon>Chromadorea</taxon>
        <taxon>Rhabditida</taxon>
        <taxon>Rhabditina</taxon>
        <taxon>Diplogasteromorpha</taxon>
        <taxon>Diplogasteroidea</taxon>
        <taxon>Neodiplogasteridae</taxon>
        <taxon>Pristionchus</taxon>
    </lineage>
</organism>
<comment type="caution">
    <text evidence="1">The sequence shown here is derived from an EMBL/GenBank/DDBJ whole genome shotgun (WGS) entry which is preliminary data.</text>
</comment>